<evidence type="ECO:0008006" key="3">
    <source>
        <dbReference type="Google" id="ProtNLM"/>
    </source>
</evidence>
<proteinExistence type="predicted"/>
<dbReference type="InterPro" id="IPR040256">
    <property type="entry name" value="At4g02000-like"/>
</dbReference>
<protein>
    <recommendedName>
        <fullName evidence="3">DUF4283 domain-containing protein</fullName>
    </recommendedName>
</protein>
<gene>
    <name evidence="1" type="ORF">FRX31_011039</name>
</gene>
<dbReference type="Proteomes" id="UP000554482">
    <property type="component" value="Unassembled WGS sequence"/>
</dbReference>
<name>A0A7J6WQY3_THATH</name>
<organism evidence="1 2">
    <name type="scientific">Thalictrum thalictroides</name>
    <name type="common">Rue-anemone</name>
    <name type="synonym">Anemone thalictroides</name>
    <dbReference type="NCBI Taxonomy" id="46969"/>
    <lineage>
        <taxon>Eukaryota</taxon>
        <taxon>Viridiplantae</taxon>
        <taxon>Streptophyta</taxon>
        <taxon>Embryophyta</taxon>
        <taxon>Tracheophyta</taxon>
        <taxon>Spermatophyta</taxon>
        <taxon>Magnoliopsida</taxon>
        <taxon>Ranunculales</taxon>
        <taxon>Ranunculaceae</taxon>
        <taxon>Thalictroideae</taxon>
        <taxon>Thalictrum</taxon>
    </lineage>
</organism>
<accession>A0A7J6WQY3</accession>
<reference evidence="1 2" key="1">
    <citation type="submission" date="2020-06" db="EMBL/GenBank/DDBJ databases">
        <title>Transcriptomic and genomic resources for Thalictrum thalictroides and T. hernandezii: Facilitating candidate gene discovery in an emerging model plant lineage.</title>
        <authorList>
            <person name="Arias T."/>
            <person name="Riano-Pachon D.M."/>
            <person name="Di Stilio V.S."/>
        </authorList>
    </citation>
    <scope>NUCLEOTIDE SEQUENCE [LARGE SCALE GENOMIC DNA]</scope>
    <source>
        <strain evidence="2">cv. WT478/WT964</strain>
        <tissue evidence="1">Leaves</tissue>
    </source>
</reference>
<dbReference type="OrthoDB" id="1461560at2759"/>
<keyword evidence="2" id="KW-1185">Reference proteome</keyword>
<evidence type="ECO:0000313" key="2">
    <source>
        <dbReference type="Proteomes" id="UP000554482"/>
    </source>
</evidence>
<evidence type="ECO:0000313" key="1">
    <source>
        <dbReference type="EMBL" id="KAF5199373.1"/>
    </source>
</evidence>
<comment type="caution">
    <text evidence="1">The sequence shown here is derived from an EMBL/GenBank/DDBJ whole genome shotgun (WGS) entry which is preliminary data.</text>
</comment>
<sequence>MQAYGDTMFTFKFGSEEEKGIVLEIGSFHVASQLFIVRPWKLFVVAEMKEMKIVPIWVILKGYPMELWDRKGFSKVGSTISVQLFVDKLTEERRRTAYARMCIEVDTNCKFYKDVTVVFDQKKAFTIPVEYN</sequence>
<dbReference type="PANTHER" id="PTHR31286:SF165">
    <property type="entry name" value="DUF4283 DOMAIN-CONTAINING PROTEIN"/>
    <property type="match status" value="1"/>
</dbReference>
<dbReference type="EMBL" id="JABWDY010012064">
    <property type="protein sequence ID" value="KAF5199373.1"/>
    <property type="molecule type" value="Genomic_DNA"/>
</dbReference>
<dbReference type="AlphaFoldDB" id="A0A7J6WQY3"/>
<dbReference type="PANTHER" id="PTHR31286">
    <property type="entry name" value="GLYCINE-RICH CELL WALL STRUCTURAL PROTEIN 1.8-LIKE"/>
    <property type="match status" value="1"/>
</dbReference>